<proteinExistence type="predicted"/>
<evidence type="ECO:0000313" key="1">
    <source>
        <dbReference type="EMBL" id="KAI2651088.1"/>
    </source>
</evidence>
<dbReference type="Proteomes" id="UP000830375">
    <property type="component" value="Unassembled WGS sequence"/>
</dbReference>
<sequence length="82" mass="9648">MYVNVCKCKINKIVCKMYVMHFVNFLSVRIYFGVTYFTRFQLYNLLQSLCTGLRHKGANTLVKKTAYAGRYVLMLGCWLGRF</sequence>
<name>A0ABQ8LN46_LABRO</name>
<dbReference type="EMBL" id="JACTAM010000021">
    <property type="protein sequence ID" value="KAI2651088.1"/>
    <property type="molecule type" value="Genomic_DNA"/>
</dbReference>
<protein>
    <submittedName>
        <fullName evidence="1">2-hydroxyacylsphingosine 1-beta-galactosyltransferase</fullName>
    </submittedName>
</protein>
<reference evidence="1 2" key="1">
    <citation type="submission" date="2022-01" db="EMBL/GenBank/DDBJ databases">
        <title>A high-quality chromosome-level genome assembly of rohu carp, Labeo rohita.</title>
        <authorList>
            <person name="Arick M.A. II"/>
            <person name="Hsu C.-Y."/>
            <person name="Magbanua Z."/>
            <person name="Pechanova O."/>
            <person name="Grover C."/>
            <person name="Miller E."/>
            <person name="Thrash A."/>
            <person name="Ezzel L."/>
            <person name="Alam S."/>
            <person name="Benzie J."/>
            <person name="Hamilton M."/>
            <person name="Karsi A."/>
            <person name="Lawrence M.L."/>
            <person name="Peterson D.G."/>
        </authorList>
    </citation>
    <scope>NUCLEOTIDE SEQUENCE [LARGE SCALE GENOMIC DNA]</scope>
    <source>
        <strain evidence="2">BAU-BD-2019</strain>
        <tissue evidence="1">Blood</tissue>
    </source>
</reference>
<organism evidence="1 2">
    <name type="scientific">Labeo rohita</name>
    <name type="common">Indian major carp</name>
    <name type="synonym">Cyprinus rohita</name>
    <dbReference type="NCBI Taxonomy" id="84645"/>
    <lineage>
        <taxon>Eukaryota</taxon>
        <taxon>Metazoa</taxon>
        <taxon>Chordata</taxon>
        <taxon>Craniata</taxon>
        <taxon>Vertebrata</taxon>
        <taxon>Euteleostomi</taxon>
        <taxon>Actinopterygii</taxon>
        <taxon>Neopterygii</taxon>
        <taxon>Teleostei</taxon>
        <taxon>Ostariophysi</taxon>
        <taxon>Cypriniformes</taxon>
        <taxon>Cyprinidae</taxon>
        <taxon>Labeoninae</taxon>
        <taxon>Labeonini</taxon>
        <taxon>Labeo</taxon>
    </lineage>
</organism>
<accession>A0ABQ8LN46</accession>
<comment type="caution">
    <text evidence="1">The sequence shown here is derived from an EMBL/GenBank/DDBJ whole genome shotgun (WGS) entry which is preliminary data.</text>
</comment>
<keyword evidence="2" id="KW-1185">Reference proteome</keyword>
<gene>
    <name evidence="1" type="ORF">H4Q32_019099</name>
</gene>
<evidence type="ECO:0000313" key="2">
    <source>
        <dbReference type="Proteomes" id="UP000830375"/>
    </source>
</evidence>